<dbReference type="GO" id="GO:0003953">
    <property type="term" value="F:NAD+ nucleosidase activity"/>
    <property type="evidence" value="ECO:0007669"/>
    <property type="project" value="InterPro"/>
</dbReference>
<dbReference type="AlphaFoldDB" id="A0A9D1V8F7"/>
<comment type="subcellular location">
    <subcellularLocation>
        <location evidence="1">Cytoplasm</location>
    </subcellularLocation>
</comment>
<dbReference type="InterPro" id="IPR000182">
    <property type="entry name" value="GNAT_dom"/>
</dbReference>
<reference evidence="6" key="2">
    <citation type="submission" date="2021-04" db="EMBL/GenBank/DDBJ databases">
        <authorList>
            <person name="Gilroy R."/>
        </authorList>
    </citation>
    <scope>NUCLEOTIDE SEQUENCE</scope>
    <source>
        <strain evidence="6">811</strain>
    </source>
</reference>
<dbReference type="Gene3D" id="3.40.630.30">
    <property type="match status" value="1"/>
</dbReference>
<dbReference type="InterPro" id="IPR000157">
    <property type="entry name" value="TIR_dom"/>
</dbReference>
<evidence type="ECO:0000256" key="1">
    <source>
        <dbReference type="ARBA" id="ARBA00004496"/>
    </source>
</evidence>
<dbReference type="GO" id="GO:0035591">
    <property type="term" value="F:signaling adaptor activity"/>
    <property type="evidence" value="ECO:0007669"/>
    <property type="project" value="InterPro"/>
</dbReference>
<dbReference type="GO" id="GO:0048678">
    <property type="term" value="P:response to axon injury"/>
    <property type="evidence" value="ECO:0007669"/>
    <property type="project" value="InterPro"/>
</dbReference>
<organism evidence="6 7">
    <name type="scientific">Candidatus Borkfalkia faecipullorum</name>
    <dbReference type="NCBI Taxonomy" id="2838510"/>
    <lineage>
        <taxon>Bacteria</taxon>
        <taxon>Bacillati</taxon>
        <taxon>Bacillota</taxon>
        <taxon>Clostridia</taxon>
        <taxon>Christensenellales</taxon>
        <taxon>Christensenellaceae</taxon>
        <taxon>Candidatus Borkfalkia</taxon>
    </lineage>
</organism>
<dbReference type="PANTHER" id="PTHR22998">
    <property type="entry name" value="SARM1"/>
    <property type="match status" value="1"/>
</dbReference>
<feature type="domain" description="N-acetyltransferase" evidence="5">
    <location>
        <begin position="274"/>
        <end position="441"/>
    </location>
</feature>
<dbReference type="PANTHER" id="PTHR22998:SF1">
    <property type="entry name" value="NAD(+) HYDROLASE SARM1"/>
    <property type="match status" value="1"/>
</dbReference>
<sequence length="458" mass="52307">MMIRTYDSFISYRRNTGSQLASRIYDYLLSKNRAPFLDVAEINGGRFDDQLRNRVRQAVNFVLVLSANALDRCNEENDWLTEEIHTALRYNKNIVLAMEDNFTFPPADTLPEKIRTVINFQAVLFNQKNFNERIGALERMMHFPMKAPACLSDSDYGKNYRSITGSFMTVYEDYENGELVLRTAPAELTQHLSRVKGTTTFDGKRTWVLDAKIYNRTKIAGIYTAIDKYDEGVGTFFLEIESFNRMSGYWAGYDNVNKKLTYGSYTFTRLFSNYRIEEATQKDYPAVCSIADKQLGQDYVSAETLRQIQSSSCNDNCLIARHGTTGEVLGFCIYKTLRPQEAEELCRGFKKTFSEFGDEIGYLATLAVSEKFHDNGIASALAAEAHKRFEKLGIGYIISTAWKRAGKINIGNILLRSGYNVMTEIPDYWYKDSVEKGYLCPQCGNPCHCSCVIFEKFL</sequence>
<gene>
    <name evidence="6" type="ORF">H9741_05070</name>
</gene>
<evidence type="ECO:0000259" key="5">
    <source>
        <dbReference type="PROSITE" id="PS51186"/>
    </source>
</evidence>
<evidence type="ECO:0000256" key="2">
    <source>
        <dbReference type="ARBA" id="ARBA00022490"/>
    </source>
</evidence>
<proteinExistence type="predicted"/>
<dbReference type="SUPFAM" id="SSF52200">
    <property type="entry name" value="Toll/Interleukin receptor TIR domain"/>
    <property type="match status" value="1"/>
</dbReference>
<dbReference type="InterPro" id="IPR016181">
    <property type="entry name" value="Acyl_CoA_acyltransferase"/>
</dbReference>
<feature type="domain" description="TIR" evidence="4">
    <location>
        <begin position="4"/>
        <end position="142"/>
    </location>
</feature>
<keyword evidence="3" id="KW-0677">Repeat</keyword>
<reference evidence="6" key="1">
    <citation type="journal article" date="2021" name="PeerJ">
        <title>Extensive microbial diversity within the chicken gut microbiome revealed by metagenomics and culture.</title>
        <authorList>
            <person name="Gilroy R."/>
            <person name="Ravi A."/>
            <person name="Getino M."/>
            <person name="Pursley I."/>
            <person name="Horton D.L."/>
            <person name="Alikhan N.F."/>
            <person name="Baker D."/>
            <person name="Gharbi K."/>
            <person name="Hall N."/>
            <person name="Watson M."/>
            <person name="Adriaenssens E.M."/>
            <person name="Foster-Nyarko E."/>
            <person name="Jarju S."/>
            <person name="Secka A."/>
            <person name="Antonio M."/>
            <person name="Oren A."/>
            <person name="Chaudhuri R.R."/>
            <person name="La Ragione R."/>
            <person name="Hildebrand F."/>
            <person name="Pallen M.J."/>
        </authorList>
    </citation>
    <scope>NUCLEOTIDE SEQUENCE</scope>
    <source>
        <strain evidence="6">811</strain>
    </source>
</reference>
<accession>A0A9D1V8F7</accession>
<dbReference type="Pfam" id="PF13676">
    <property type="entry name" value="TIR_2"/>
    <property type="match status" value="1"/>
</dbReference>
<dbReference type="InterPro" id="IPR039184">
    <property type="entry name" value="SARM1"/>
</dbReference>
<name>A0A9D1V8F7_9FIRM</name>
<comment type="caution">
    <text evidence="6">The sequence shown here is derived from an EMBL/GenBank/DDBJ whole genome shotgun (WGS) entry which is preliminary data.</text>
</comment>
<dbReference type="InterPro" id="IPR035897">
    <property type="entry name" value="Toll_tir_struct_dom_sf"/>
</dbReference>
<dbReference type="Proteomes" id="UP000824204">
    <property type="component" value="Unassembled WGS sequence"/>
</dbReference>
<dbReference type="PROSITE" id="PS51186">
    <property type="entry name" value="GNAT"/>
    <property type="match status" value="1"/>
</dbReference>
<dbReference type="GO" id="GO:0005737">
    <property type="term" value="C:cytoplasm"/>
    <property type="evidence" value="ECO:0007669"/>
    <property type="project" value="UniProtKB-SubCell"/>
</dbReference>
<dbReference type="Gene3D" id="3.40.50.10140">
    <property type="entry name" value="Toll/interleukin-1 receptor homology (TIR) domain"/>
    <property type="match status" value="1"/>
</dbReference>
<evidence type="ECO:0000313" key="7">
    <source>
        <dbReference type="Proteomes" id="UP000824204"/>
    </source>
</evidence>
<evidence type="ECO:0000259" key="4">
    <source>
        <dbReference type="PROSITE" id="PS50104"/>
    </source>
</evidence>
<dbReference type="GO" id="GO:0007165">
    <property type="term" value="P:signal transduction"/>
    <property type="evidence" value="ECO:0007669"/>
    <property type="project" value="InterPro"/>
</dbReference>
<dbReference type="GO" id="GO:0016747">
    <property type="term" value="F:acyltransferase activity, transferring groups other than amino-acyl groups"/>
    <property type="evidence" value="ECO:0007669"/>
    <property type="project" value="InterPro"/>
</dbReference>
<dbReference type="SUPFAM" id="SSF55729">
    <property type="entry name" value="Acyl-CoA N-acyltransferases (Nat)"/>
    <property type="match status" value="1"/>
</dbReference>
<protein>
    <submittedName>
        <fullName evidence="6">TIR domain-containing protein</fullName>
    </submittedName>
</protein>
<dbReference type="CDD" id="cd04301">
    <property type="entry name" value="NAT_SF"/>
    <property type="match status" value="1"/>
</dbReference>
<evidence type="ECO:0000256" key="3">
    <source>
        <dbReference type="ARBA" id="ARBA00022737"/>
    </source>
</evidence>
<dbReference type="PROSITE" id="PS50104">
    <property type="entry name" value="TIR"/>
    <property type="match status" value="1"/>
</dbReference>
<evidence type="ECO:0000313" key="6">
    <source>
        <dbReference type="EMBL" id="HIX07818.1"/>
    </source>
</evidence>
<dbReference type="EMBL" id="DXFX01000067">
    <property type="protein sequence ID" value="HIX07818.1"/>
    <property type="molecule type" value="Genomic_DNA"/>
</dbReference>
<keyword evidence="2" id="KW-0963">Cytoplasm</keyword>
<dbReference type="Pfam" id="PF00583">
    <property type="entry name" value="Acetyltransf_1"/>
    <property type="match status" value="1"/>
</dbReference>